<dbReference type="InterPro" id="IPR011009">
    <property type="entry name" value="Kinase-like_dom_sf"/>
</dbReference>
<gene>
    <name evidence="9" type="ORF">CYMTET_7689</name>
</gene>
<feature type="domain" description="Protein kinase" evidence="8">
    <location>
        <begin position="536"/>
        <end position="811"/>
    </location>
</feature>
<dbReference type="PROSITE" id="PS50011">
    <property type="entry name" value="PROTEIN_KINASE_DOM"/>
    <property type="match status" value="1"/>
</dbReference>
<keyword evidence="1" id="KW-0723">Serine/threonine-protein kinase</keyword>
<feature type="region of interest" description="Disordered" evidence="7">
    <location>
        <begin position="322"/>
        <end position="370"/>
    </location>
</feature>
<reference evidence="9 10" key="1">
    <citation type="journal article" date="2015" name="Genome Biol. Evol.">
        <title>Comparative Genomics of a Bacterivorous Green Alga Reveals Evolutionary Causalities and Consequences of Phago-Mixotrophic Mode of Nutrition.</title>
        <authorList>
            <person name="Burns J.A."/>
            <person name="Paasch A."/>
            <person name="Narechania A."/>
            <person name="Kim E."/>
        </authorList>
    </citation>
    <scope>NUCLEOTIDE SEQUENCE [LARGE SCALE GENOMIC DNA]</scope>
    <source>
        <strain evidence="9 10">PLY_AMNH</strain>
    </source>
</reference>
<keyword evidence="4" id="KW-0418">Kinase</keyword>
<evidence type="ECO:0000256" key="2">
    <source>
        <dbReference type="ARBA" id="ARBA00022679"/>
    </source>
</evidence>
<protein>
    <recommendedName>
        <fullName evidence="8">Protein kinase domain-containing protein</fullName>
    </recommendedName>
</protein>
<keyword evidence="2" id="KW-0808">Transferase</keyword>
<sequence length="824" mass="91116">MPTMALSSHLQVNNMFDEQQPTPLTPPKKVKFICSYGGFFKQGVHGSTRYQGGDHKLVSIRRDISYAELVHRFTEEYDKDISIKYMLPGETEQLVSVTTEEDLKNMLEEHDDLQAVKGRNDRLHVYLFPSAATADAVFEYDFPVRVESADSFETIRQEEVFPQESIFCEQDVDVEYEKVLVEQEQAHIQELRSQIAQLHDDPFHKDGDAVDGTERSLSDDSCWNPESTPFNPGCLVGEPPLGSWTKPWDFPGSKIGTSSGPSTGPAVGSSWWAERRLNIVQQADPGTAWNNPKNLIWGAPEEPHVTQTDQALGLASIQQSLPEEPKSTQLAETGLKSPPYPIPASDRSRSSSAEKPALPQMSFGLPESLSSNTASFEEGFGFFASEQSEGVSNWEEAWKRALANDADPPNVGDMINAMRESSPQEAVKPSHTKSAEKTILRVPSKQEIIDSLPASLSSSTSSILQEATTAIYQQPACWKIGEQGWASAASAQLVESVAAAVLSLHTLGSIPEAMVDTEGLPPTPKRELQHLPHKDINFETLLGSGTYSEVYRGSWRGSEVAIKLLRPPADVQTDKGAVRNAFLDESRLLSQLMHPNVVTLYGAIDDGRSMAVITEYMPSGSLRSALLDPERRRLGLAGRLKLALDVAHGMEYLHSQRPPVIHFDLKCDNLLCNLKDPDRPICKVGDLGLSREKSGQYVSGRMRGTLPWMAPELFPSSVSTRADQVTEKVDVFSFGVVMWEMWTGREPHAGVAFSDFLQGIMHEGLRPQIPVGCHPAWQNLMESCWQTSPHMRPTFSQITATIERLMRDPAIASNMTEISCSPCI</sequence>
<dbReference type="InterPro" id="IPR001245">
    <property type="entry name" value="Ser-Thr/Tyr_kinase_cat_dom"/>
</dbReference>
<dbReference type="PROSITE" id="PS00107">
    <property type="entry name" value="PROTEIN_KINASE_ATP"/>
    <property type="match status" value="1"/>
</dbReference>
<dbReference type="Proteomes" id="UP001190700">
    <property type="component" value="Unassembled WGS sequence"/>
</dbReference>
<keyword evidence="5 6" id="KW-0067">ATP-binding</keyword>
<dbReference type="InterPro" id="IPR000719">
    <property type="entry name" value="Prot_kinase_dom"/>
</dbReference>
<dbReference type="InterPro" id="IPR000270">
    <property type="entry name" value="PB1_dom"/>
</dbReference>
<dbReference type="GO" id="GO:0005524">
    <property type="term" value="F:ATP binding"/>
    <property type="evidence" value="ECO:0007669"/>
    <property type="project" value="UniProtKB-UniRule"/>
</dbReference>
<dbReference type="SUPFAM" id="SSF54277">
    <property type="entry name" value="CAD &amp; PB1 domains"/>
    <property type="match status" value="1"/>
</dbReference>
<dbReference type="AlphaFoldDB" id="A0AAE0GUN3"/>
<evidence type="ECO:0000256" key="1">
    <source>
        <dbReference type="ARBA" id="ARBA00022527"/>
    </source>
</evidence>
<dbReference type="PRINTS" id="PR00109">
    <property type="entry name" value="TYRKINASE"/>
</dbReference>
<evidence type="ECO:0000313" key="10">
    <source>
        <dbReference type="Proteomes" id="UP001190700"/>
    </source>
</evidence>
<feature type="compositionally biased region" description="Polar residues" evidence="7">
    <location>
        <begin position="322"/>
        <end position="331"/>
    </location>
</feature>
<comment type="caution">
    <text evidence="9">The sequence shown here is derived from an EMBL/GenBank/DDBJ whole genome shotgun (WGS) entry which is preliminary data.</text>
</comment>
<dbReference type="Gene3D" id="1.10.510.10">
    <property type="entry name" value="Transferase(Phosphotransferase) domain 1"/>
    <property type="match status" value="1"/>
</dbReference>
<feature type="binding site" evidence="6">
    <location>
        <position position="563"/>
    </location>
    <ligand>
        <name>ATP</name>
        <dbReference type="ChEBI" id="CHEBI:30616"/>
    </ligand>
</feature>
<evidence type="ECO:0000256" key="6">
    <source>
        <dbReference type="PROSITE-ProRule" id="PRU10141"/>
    </source>
</evidence>
<organism evidence="9 10">
    <name type="scientific">Cymbomonas tetramitiformis</name>
    <dbReference type="NCBI Taxonomy" id="36881"/>
    <lineage>
        <taxon>Eukaryota</taxon>
        <taxon>Viridiplantae</taxon>
        <taxon>Chlorophyta</taxon>
        <taxon>Pyramimonadophyceae</taxon>
        <taxon>Pyramimonadales</taxon>
        <taxon>Pyramimonadaceae</taxon>
        <taxon>Cymbomonas</taxon>
    </lineage>
</organism>
<dbReference type="CDD" id="cd13999">
    <property type="entry name" value="STKc_MAP3K-like"/>
    <property type="match status" value="1"/>
</dbReference>
<keyword evidence="10" id="KW-1185">Reference proteome</keyword>
<keyword evidence="3 6" id="KW-0547">Nucleotide-binding</keyword>
<evidence type="ECO:0000256" key="7">
    <source>
        <dbReference type="SAM" id="MobiDB-lite"/>
    </source>
</evidence>
<dbReference type="Pfam" id="PF07714">
    <property type="entry name" value="PK_Tyr_Ser-Thr"/>
    <property type="match status" value="1"/>
</dbReference>
<dbReference type="PROSITE" id="PS00108">
    <property type="entry name" value="PROTEIN_KINASE_ST"/>
    <property type="match status" value="1"/>
</dbReference>
<dbReference type="PANTHER" id="PTHR44329:SF25">
    <property type="entry name" value="PROTEIN KINASE DOMAIN-CONTAINING PROTEIN"/>
    <property type="match status" value="1"/>
</dbReference>
<dbReference type="InterPro" id="IPR051681">
    <property type="entry name" value="Ser/Thr_Kinases-Pseudokinases"/>
</dbReference>
<evidence type="ECO:0000313" key="9">
    <source>
        <dbReference type="EMBL" id="KAK3284669.1"/>
    </source>
</evidence>
<evidence type="ECO:0000259" key="8">
    <source>
        <dbReference type="PROSITE" id="PS50011"/>
    </source>
</evidence>
<dbReference type="Gene3D" id="3.10.20.90">
    <property type="entry name" value="Phosphatidylinositol 3-kinase Catalytic Subunit, Chain A, domain 1"/>
    <property type="match status" value="1"/>
</dbReference>
<dbReference type="Gene3D" id="3.30.200.20">
    <property type="entry name" value="Phosphorylase Kinase, domain 1"/>
    <property type="match status" value="1"/>
</dbReference>
<feature type="compositionally biased region" description="Basic and acidic residues" evidence="7">
    <location>
        <begin position="202"/>
        <end position="218"/>
    </location>
</feature>
<dbReference type="InterPro" id="IPR008271">
    <property type="entry name" value="Ser/Thr_kinase_AS"/>
</dbReference>
<dbReference type="GO" id="GO:0004674">
    <property type="term" value="F:protein serine/threonine kinase activity"/>
    <property type="evidence" value="ECO:0007669"/>
    <property type="project" value="UniProtKB-KW"/>
</dbReference>
<dbReference type="SMART" id="SM00666">
    <property type="entry name" value="PB1"/>
    <property type="match status" value="1"/>
</dbReference>
<dbReference type="SMART" id="SM00220">
    <property type="entry name" value="S_TKc"/>
    <property type="match status" value="1"/>
</dbReference>
<dbReference type="Pfam" id="PF00564">
    <property type="entry name" value="PB1"/>
    <property type="match status" value="1"/>
</dbReference>
<accession>A0AAE0GUN3</accession>
<evidence type="ECO:0000256" key="3">
    <source>
        <dbReference type="ARBA" id="ARBA00022741"/>
    </source>
</evidence>
<feature type="region of interest" description="Disordered" evidence="7">
    <location>
        <begin position="202"/>
        <end position="224"/>
    </location>
</feature>
<name>A0AAE0GUN3_9CHLO</name>
<dbReference type="SUPFAM" id="SSF56112">
    <property type="entry name" value="Protein kinase-like (PK-like)"/>
    <property type="match status" value="1"/>
</dbReference>
<dbReference type="EMBL" id="LGRX02002207">
    <property type="protein sequence ID" value="KAK3284669.1"/>
    <property type="molecule type" value="Genomic_DNA"/>
</dbReference>
<evidence type="ECO:0000256" key="4">
    <source>
        <dbReference type="ARBA" id="ARBA00022777"/>
    </source>
</evidence>
<dbReference type="PANTHER" id="PTHR44329">
    <property type="entry name" value="SERINE/THREONINE-PROTEIN KINASE TNNI3K-RELATED"/>
    <property type="match status" value="1"/>
</dbReference>
<proteinExistence type="predicted"/>
<dbReference type="InterPro" id="IPR017441">
    <property type="entry name" value="Protein_kinase_ATP_BS"/>
</dbReference>
<evidence type="ECO:0000256" key="5">
    <source>
        <dbReference type="ARBA" id="ARBA00022840"/>
    </source>
</evidence>